<dbReference type="EMBL" id="BQKI01000091">
    <property type="protein sequence ID" value="GJN36869.1"/>
    <property type="molecule type" value="Genomic_DNA"/>
</dbReference>
<dbReference type="PANTHER" id="PTHR18034">
    <property type="entry name" value="CELL CYCLE CONTROL PROTEIN CWF22-RELATED"/>
    <property type="match status" value="1"/>
</dbReference>
<gene>
    <name evidence="3" type="primary">gb25768</name>
    <name evidence="3" type="ORF">PR202_gb25768</name>
</gene>
<evidence type="ECO:0000313" key="4">
    <source>
        <dbReference type="Proteomes" id="UP001054889"/>
    </source>
</evidence>
<feature type="domain" description="MIF4G" evidence="2">
    <location>
        <begin position="119"/>
        <end position="303"/>
    </location>
</feature>
<comment type="caution">
    <text evidence="3">The sequence shown here is derived from an EMBL/GenBank/DDBJ whole genome shotgun (WGS) entry which is preliminary data.</text>
</comment>
<organism evidence="3 4">
    <name type="scientific">Eleusine coracana subsp. coracana</name>
    <dbReference type="NCBI Taxonomy" id="191504"/>
    <lineage>
        <taxon>Eukaryota</taxon>
        <taxon>Viridiplantae</taxon>
        <taxon>Streptophyta</taxon>
        <taxon>Embryophyta</taxon>
        <taxon>Tracheophyta</taxon>
        <taxon>Spermatophyta</taxon>
        <taxon>Magnoliopsida</taxon>
        <taxon>Liliopsida</taxon>
        <taxon>Poales</taxon>
        <taxon>Poaceae</taxon>
        <taxon>PACMAD clade</taxon>
        <taxon>Chloridoideae</taxon>
        <taxon>Cynodonteae</taxon>
        <taxon>Eleusininae</taxon>
        <taxon>Eleusine</taxon>
    </lineage>
</organism>
<feature type="region of interest" description="Disordered" evidence="1">
    <location>
        <begin position="58"/>
        <end position="119"/>
    </location>
</feature>
<reference evidence="3" key="2">
    <citation type="submission" date="2021-12" db="EMBL/GenBank/DDBJ databases">
        <title>Resequencing data analysis of finger millet.</title>
        <authorList>
            <person name="Hatakeyama M."/>
            <person name="Aluri S."/>
            <person name="Balachadran M.T."/>
            <person name="Sivarajan S.R."/>
            <person name="Poveda L."/>
            <person name="Shimizu-Inatsugi R."/>
            <person name="Schlapbach R."/>
            <person name="Sreeman S.M."/>
            <person name="Shimizu K.K."/>
        </authorList>
    </citation>
    <scope>NUCLEOTIDE SEQUENCE</scope>
</reference>
<reference evidence="3" key="1">
    <citation type="journal article" date="2018" name="DNA Res.">
        <title>Multiple hybrid de novo genome assembly of finger millet, an orphan allotetraploid crop.</title>
        <authorList>
            <person name="Hatakeyama M."/>
            <person name="Aluri S."/>
            <person name="Balachadran M.T."/>
            <person name="Sivarajan S.R."/>
            <person name="Patrignani A."/>
            <person name="Gruter S."/>
            <person name="Poveda L."/>
            <person name="Shimizu-Inatsugi R."/>
            <person name="Baeten J."/>
            <person name="Francoijs K.J."/>
            <person name="Nataraja K.N."/>
            <person name="Reddy Y.A.N."/>
            <person name="Phadnis S."/>
            <person name="Ravikumar R.L."/>
            <person name="Schlapbach R."/>
            <person name="Sreeman S.M."/>
            <person name="Shimizu K.K."/>
        </authorList>
    </citation>
    <scope>NUCLEOTIDE SEQUENCE</scope>
</reference>
<proteinExistence type="predicted"/>
<protein>
    <recommendedName>
        <fullName evidence="2">MIF4G domain-containing protein</fullName>
    </recommendedName>
</protein>
<dbReference type="Pfam" id="PF02854">
    <property type="entry name" value="MIF4G"/>
    <property type="match status" value="1"/>
</dbReference>
<dbReference type="AlphaFoldDB" id="A0AAV5FMJ2"/>
<dbReference type="GO" id="GO:0071013">
    <property type="term" value="C:catalytic step 2 spliceosome"/>
    <property type="evidence" value="ECO:0007669"/>
    <property type="project" value="TreeGrafter"/>
</dbReference>
<dbReference type="InterPro" id="IPR050781">
    <property type="entry name" value="CWC22_splicing_factor"/>
</dbReference>
<dbReference type="InterPro" id="IPR003890">
    <property type="entry name" value="MIF4G-like_typ-3"/>
</dbReference>
<accession>A0AAV5FMJ2</accession>
<dbReference type="GO" id="GO:0000398">
    <property type="term" value="P:mRNA splicing, via spliceosome"/>
    <property type="evidence" value="ECO:0007669"/>
    <property type="project" value="TreeGrafter"/>
</dbReference>
<dbReference type="PANTHER" id="PTHR18034:SF6">
    <property type="entry name" value="MI DOMAIN-CONTAINING PROTEIN"/>
    <property type="match status" value="1"/>
</dbReference>
<evidence type="ECO:0000259" key="2">
    <source>
        <dbReference type="SMART" id="SM00543"/>
    </source>
</evidence>
<evidence type="ECO:0000313" key="3">
    <source>
        <dbReference type="EMBL" id="GJN36869.1"/>
    </source>
</evidence>
<dbReference type="InterPro" id="IPR016024">
    <property type="entry name" value="ARM-type_fold"/>
</dbReference>
<dbReference type="Gene3D" id="1.25.40.180">
    <property type="match status" value="1"/>
</dbReference>
<dbReference type="SMART" id="SM00543">
    <property type="entry name" value="MIF4G"/>
    <property type="match status" value="1"/>
</dbReference>
<name>A0AAV5FMJ2_ELECO</name>
<dbReference type="Proteomes" id="UP001054889">
    <property type="component" value="Unassembled WGS sequence"/>
</dbReference>
<dbReference type="GO" id="GO:0003723">
    <property type="term" value="F:RNA binding"/>
    <property type="evidence" value="ECO:0007669"/>
    <property type="project" value="InterPro"/>
</dbReference>
<sequence>MPSSSVDDLLLRRLTHTSMTFSLMDLAALVSLLGGSSGPASLHGGSYGLSLELIGSVASASSPPPPQAVSDQAPQLHRPHANNLHHSGSGGAGLPPRWIRRPRPPSTVDPAASTSSLPDRRITGLVNKASAANARYVARELLAEDLARGRGLLCRALLRSQAAAPAAFTDVFAALASAVNARLPSVGRLLLARLVLRVRRAHAVGNRQRLAAAARFVAHLVNQGVAHDLLALELAAVLLDEPTADSVEVAVGFVAECGAALSESCPRGVDAVFDCLRKILHDGDIEKRVQFMVEDLFAIRKSKFRDHPSVRPELDLVEPEDQPPADHIPDRDVEPGLRGGRPQAPVDHEARPGARTLRHDRRVLHQGEDVHELLRPAGAQKLCDVDRAYQASFEACFARHYATAHLMQSDELRASAGFFARLLAADALPWRGTLGRVRVTEEDTTSSARIFLKVVFQDLADQLGIRMLSMKMNNDSRCVTLSSRETVPGTTRFAINFFTAIGLGGVTESARSLLVLSVQ</sequence>
<keyword evidence="4" id="KW-1185">Reference proteome</keyword>
<evidence type="ECO:0000256" key="1">
    <source>
        <dbReference type="SAM" id="MobiDB-lite"/>
    </source>
</evidence>
<dbReference type="SUPFAM" id="SSF48371">
    <property type="entry name" value="ARM repeat"/>
    <property type="match status" value="1"/>
</dbReference>
<feature type="region of interest" description="Disordered" evidence="1">
    <location>
        <begin position="310"/>
        <end position="361"/>
    </location>
</feature>